<dbReference type="SUPFAM" id="SSF48452">
    <property type="entry name" value="TPR-like"/>
    <property type="match status" value="1"/>
</dbReference>
<dbReference type="VEuPathDB" id="FungiDB:CJJ09_005020"/>
<evidence type="ECO:0000313" key="4">
    <source>
        <dbReference type="Proteomes" id="UP000037122"/>
    </source>
</evidence>
<comment type="caution">
    <text evidence="3">The sequence shown here is derived from an EMBL/GenBank/DDBJ whole genome shotgun (WGS) entry which is preliminary data.</text>
</comment>
<comment type="function">
    <text evidence="2">Part of the endoplasmic reticulum membrane protein complex (EMC) that enables the energy-independent insertion into endoplasmic reticulum membranes of newly synthesized membrane proteins.</text>
</comment>
<comment type="similarity">
    <text evidence="2">Belongs to the EMC2 family.</text>
</comment>
<dbReference type="InterPro" id="IPR011990">
    <property type="entry name" value="TPR-like_helical_dom_sf"/>
</dbReference>
<dbReference type="VEuPathDB" id="FungiDB:B9J08_004394"/>
<dbReference type="VEuPathDB" id="FungiDB:QG37_04513"/>
<dbReference type="GO" id="GO:0072546">
    <property type="term" value="C:EMC complex"/>
    <property type="evidence" value="ECO:0007669"/>
    <property type="project" value="UniProtKB-UniRule"/>
</dbReference>
<dbReference type="Proteomes" id="UP000037122">
    <property type="component" value="Unassembled WGS sequence"/>
</dbReference>
<proteinExistence type="inferred from homology"/>
<accession>A0A0L0NWR2</accession>
<dbReference type="EMBL" id="LGST01000031">
    <property type="protein sequence ID" value="KND98616.1"/>
    <property type="molecule type" value="Genomic_DNA"/>
</dbReference>
<name>A0A0L0NWR2_CANAR</name>
<dbReference type="VEuPathDB" id="FungiDB:CJI97_004457"/>
<gene>
    <name evidence="3" type="ORF">QG37_04513</name>
</gene>
<evidence type="ECO:0000313" key="3">
    <source>
        <dbReference type="EMBL" id="KND98616.1"/>
    </source>
</evidence>
<evidence type="ECO:0000256" key="2">
    <source>
        <dbReference type="RuleBase" id="RU367091"/>
    </source>
</evidence>
<reference evidence="4" key="1">
    <citation type="journal article" date="2015" name="BMC Genomics">
        <title>Draft genome of a commonly misdiagnosed multidrug resistant pathogen Candida auris.</title>
        <authorList>
            <person name="Chatterjee S."/>
            <person name="Alampalli S.V."/>
            <person name="Nageshan R.K."/>
            <person name="Chettiar S.T."/>
            <person name="Joshi S."/>
            <person name="Tatu U.S."/>
        </authorList>
    </citation>
    <scope>NUCLEOTIDE SEQUENCE [LARGE SCALE GENOMIC DNA]</scope>
    <source>
        <strain evidence="4">6684</strain>
    </source>
</reference>
<comment type="subcellular location">
    <subcellularLocation>
        <location evidence="2">Endoplasmic reticulum membrane</location>
        <topology evidence="2">Peripheral membrane protein</topology>
        <orientation evidence="2">Cytoplasmic side</orientation>
    </subcellularLocation>
</comment>
<dbReference type="PANTHER" id="PTHR12760">
    <property type="entry name" value="TETRATRICOPEPTIDE REPEAT PROTEIN"/>
    <property type="match status" value="1"/>
</dbReference>
<dbReference type="VEuPathDB" id="FungiDB:CJI96_0005416"/>
<keyword evidence="2" id="KW-0256">Endoplasmic reticulum</keyword>
<dbReference type="InterPro" id="IPR039856">
    <property type="entry name" value="EMC2-like"/>
</dbReference>
<sequence length="306" mass="35255">MSDRVAQRFIQILNTGSYARFTPEKLHDLHQQVGKYLPTAQETLEPLDLFDVYELYFHVSLLTNHDVLAKSMLDRFNDEFSGKKSQKYQILKSMYYEATGKDKEAVDALGLDQAELRASRRLATFAKYKADGSENVPEYIKSLVFYLNIQPADVVTWAELADQYAKIGHYDEAVFCVKEVLLHEPLAYNMFYKAGLYQFYRFLQQDKTKSEKDKDLLTLYPLLQEARDSFLRAVELSATYTKAWVGVAAVGDSDIIKRLEDSKKLASDSKVVKFVKETIQTRELAKLRVRELEKLPTDADLTQLLK</sequence>
<keyword evidence="2" id="KW-0472">Membrane</keyword>
<dbReference type="VEuPathDB" id="FungiDB:CJJ07_003280"/>
<comment type="subunit">
    <text evidence="2">Component of the ER membrane protein complex (EMC).</text>
</comment>
<keyword evidence="1" id="KW-0802">TPR repeat</keyword>
<organism evidence="3 4">
    <name type="scientific">Candidozyma auris</name>
    <name type="common">Yeast</name>
    <name type="synonym">Candida auris</name>
    <dbReference type="NCBI Taxonomy" id="498019"/>
    <lineage>
        <taxon>Eukaryota</taxon>
        <taxon>Fungi</taxon>
        <taxon>Dikarya</taxon>
        <taxon>Ascomycota</taxon>
        <taxon>Saccharomycotina</taxon>
        <taxon>Pichiomycetes</taxon>
        <taxon>Metschnikowiaceae</taxon>
        <taxon>Candidozyma</taxon>
    </lineage>
</organism>
<evidence type="ECO:0000256" key="1">
    <source>
        <dbReference type="ARBA" id="ARBA00022803"/>
    </source>
</evidence>
<dbReference type="Gene3D" id="1.25.40.10">
    <property type="entry name" value="Tetratricopeptide repeat domain"/>
    <property type="match status" value="1"/>
</dbReference>
<protein>
    <recommendedName>
        <fullName evidence="2">ER membrane protein complex subunit 2</fullName>
    </recommendedName>
</protein>
<dbReference type="AlphaFoldDB" id="A0A0L0NWR2"/>